<protein>
    <recommendedName>
        <fullName evidence="2">Methylcrotonoyl-CoA carboxylase subunit alpha BT domain-containing protein</fullName>
    </recommendedName>
</protein>
<proteinExistence type="predicted"/>
<dbReference type="PANTHER" id="PTHR33116">
    <property type="entry name" value="REVERSE TRANSCRIPTASE ZINC-BINDING DOMAIN-CONTAINING PROTEIN-RELATED-RELATED"/>
    <property type="match status" value="1"/>
</dbReference>
<dbReference type="Gene3D" id="3.30.470.20">
    <property type="entry name" value="ATP-grasp fold, B domain"/>
    <property type="match status" value="1"/>
</dbReference>
<reference evidence="3 4" key="1">
    <citation type="submission" date="2019-07" db="EMBL/GenBank/DDBJ databases">
        <title>De Novo Assembly of kiwifruit Actinidia rufa.</title>
        <authorList>
            <person name="Sugita-Konishi S."/>
            <person name="Sato K."/>
            <person name="Mori E."/>
            <person name="Abe Y."/>
            <person name="Kisaki G."/>
            <person name="Hamano K."/>
            <person name="Suezawa K."/>
            <person name="Otani M."/>
            <person name="Fukuda T."/>
            <person name="Manabe T."/>
            <person name="Gomi K."/>
            <person name="Tabuchi M."/>
            <person name="Akimitsu K."/>
            <person name="Kataoka I."/>
        </authorList>
    </citation>
    <scope>NUCLEOTIDE SEQUENCE [LARGE SCALE GENOMIC DNA]</scope>
    <source>
        <strain evidence="4">cv. Fuchu</strain>
    </source>
</reference>
<organism evidence="3 4">
    <name type="scientific">Actinidia rufa</name>
    <dbReference type="NCBI Taxonomy" id="165716"/>
    <lineage>
        <taxon>Eukaryota</taxon>
        <taxon>Viridiplantae</taxon>
        <taxon>Streptophyta</taxon>
        <taxon>Embryophyta</taxon>
        <taxon>Tracheophyta</taxon>
        <taxon>Spermatophyta</taxon>
        <taxon>Magnoliopsida</taxon>
        <taxon>eudicotyledons</taxon>
        <taxon>Gunneridae</taxon>
        <taxon>Pentapetalae</taxon>
        <taxon>asterids</taxon>
        <taxon>Ericales</taxon>
        <taxon>Actinidiaceae</taxon>
        <taxon>Actinidia</taxon>
    </lineage>
</organism>
<feature type="compositionally biased region" description="Polar residues" evidence="1">
    <location>
        <begin position="135"/>
        <end position="162"/>
    </location>
</feature>
<feature type="compositionally biased region" description="Basic and acidic residues" evidence="1">
    <location>
        <begin position="168"/>
        <end position="186"/>
    </location>
</feature>
<sequence length="623" mass="68348">MHQPSTVSLSVAGLPTNINFLKRLANHYAFETGEVETHFIEHFRDDLFVDPNNALLAKEAHNAAGVCASLVAACICEKENGALREKPPAGLSVWYTPFQSPSPCYNGTKARGENENNQQNQKTQIIGLAAAQKKGTIQTGRRPTAVCTATKSSDKPLTSSTAQGQQGHKGEEGKKRTEKKKVEKNGKAAHSVEFYIDIGRDSPNIGDFNVVLKGEKKSNGLPATQYEMSDFQDCCYELGIEDLRAEKAEEELLQGQQRLHDNPRDESLKNTVADLRKKAIRLAEAELSFCSQIAKAKYLKNYDKGIKFFLDLIKRNKSRNHIVSLIDEGGAVCHHLPSAGNLVSEEQALNLIRPVLDEEIKAALFDIGDEIAPGPDGYSSELLRKYSWKRISPRCIMKVDLRKAYDTVNWLEDVLVGVMIEMSMECLNSFGECSGLSINASKSNVYMAGICLVVMEEIKLSTGFSIGEFPFRYLGIPVASSRLTLDQFIPLILKVSEYISVWAGASLSGRSELIKSVLQGVECFWLSILPIPGRGFLAGLPVCRLSSDGLFKDETGVVPILLSLESNPDGVALRRQGCSACPGLLSAVVMKILLLWSKACSEPAQFLLRHPSLGLVLEAVRPS</sequence>
<comment type="caution">
    <text evidence="3">The sequence shown here is derived from an EMBL/GenBank/DDBJ whole genome shotgun (WGS) entry which is preliminary data.</text>
</comment>
<dbReference type="EMBL" id="BJWL01000028">
    <property type="protein sequence ID" value="GFZ19717.1"/>
    <property type="molecule type" value="Genomic_DNA"/>
</dbReference>
<feature type="domain" description="Methylcrotonoyl-CoA carboxylase subunit alpha BT" evidence="2">
    <location>
        <begin position="53"/>
        <end position="98"/>
    </location>
</feature>
<name>A0A7J0H9D7_9ERIC</name>
<dbReference type="AlphaFoldDB" id="A0A7J0H9D7"/>
<dbReference type="PANTHER" id="PTHR33116:SF66">
    <property type="entry name" value="REVERSE TRANSCRIPTASE ZINC-BINDING DOMAIN-CONTAINING PROTEIN"/>
    <property type="match status" value="1"/>
</dbReference>
<evidence type="ECO:0000256" key="1">
    <source>
        <dbReference type="SAM" id="MobiDB-lite"/>
    </source>
</evidence>
<feature type="region of interest" description="Disordered" evidence="1">
    <location>
        <begin position="132"/>
        <end position="186"/>
    </location>
</feature>
<dbReference type="InterPro" id="IPR045774">
    <property type="entry name" value="MCCA_BT_dom"/>
</dbReference>
<dbReference type="OrthoDB" id="1938625at2759"/>
<gene>
    <name evidence="3" type="ORF">Acr_28g0004220</name>
</gene>
<evidence type="ECO:0000313" key="3">
    <source>
        <dbReference type="EMBL" id="GFZ19717.1"/>
    </source>
</evidence>
<evidence type="ECO:0000259" key="2">
    <source>
        <dbReference type="Pfam" id="PF19331"/>
    </source>
</evidence>
<keyword evidence="4" id="KW-1185">Reference proteome</keyword>
<accession>A0A7J0H9D7</accession>
<evidence type="ECO:0000313" key="4">
    <source>
        <dbReference type="Proteomes" id="UP000585474"/>
    </source>
</evidence>
<dbReference type="Pfam" id="PF19331">
    <property type="entry name" value="MCCA_BT"/>
    <property type="match status" value="1"/>
</dbReference>
<dbReference type="Proteomes" id="UP000585474">
    <property type="component" value="Unassembled WGS sequence"/>
</dbReference>